<dbReference type="InterPro" id="IPR011146">
    <property type="entry name" value="HIT-like"/>
</dbReference>
<evidence type="ECO:0000256" key="3">
    <source>
        <dbReference type="PROSITE-ProRule" id="PRU00464"/>
    </source>
</evidence>
<dbReference type="InterPro" id="IPR036265">
    <property type="entry name" value="HIT-like_sf"/>
</dbReference>
<dbReference type="eggNOG" id="COG0537">
    <property type="taxonomic scope" value="Bacteria"/>
</dbReference>
<keyword evidence="6" id="KW-1185">Reference proteome</keyword>
<dbReference type="HOGENOM" id="CLU_056776_3_3_11"/>
<evidence type="ECO:0000259" key="4">
    <source>
        <dbReference type="PROSITE" id="PS51084"/>
    </source>
</evidence>
<feature type="active site" description="Tele-AMP-histidine intermediate" evidence="1">
    <location>
        <position position="108"/>
    </location>
</feature>
<dbReference type="Pfam" id="PF01230">
    <property type="entry name" value="HIT"/>
    <property type="match status" value="1"/>
</dbReference>
<dbReference type="STRING" id="479433.Caci_3642"/>
<reference evidence="5 6" key="1">
    <citation type="journal article" date="2009" name="Stand. Genomic Sci.">
        <title>Complete genome sequence of Catenulispora acidiphila type strain (ID 139908).</title>
        <authorList>
            <person name="Copeland A."/>
            <person name="Lapidus A."/>
            <person name="Glavina Del Rio T."/>
            <person name="Nolan M."/>
            <person name="Lucas S."/>
            <person name="Chen F."/>
            <person name="Tice H."/>
            <person name="Cheng J.F."/>
            <person name="Bruce D."/>
            <person name="Goodwin L."/>
            <person name="Pitluck S."/>
            <person name="Mikhailova N."/>
            <person name="Pati A."/>
            <person name="Ivanova N."/>
            <person name="Mavromatis K."/>
            <person name="Chen A."/>
            <person name="Palaniappan K."/>
            <person name="Chain P."/>
            <person name="Land M."/>
            <person name="Hauser L."/>
            <person name="Chang Y.J."/>
            <person name="Jeffries C.D."/>
            <person name="Chertkov O."/>
            <person name="Brettin T."/>
            <person name="Detter J.C."/>
            <person name="Han C."/>
            <person name="Ali Z."/>
            <person name="Tindall B.J."/>
            <person name="Goker M."/>
            <person name="Bristow J."/>
            <person name="Eisen J.A."/>
            <person name="Markowitz V."/>
            <person name="Hugenholtz P."/>
            <person name="Kyrpides N.C."/>
            <person name="Klenk H.P."/>
        </authorList>
    </citation>
    <scope>NUCLEOTIDE SEQUENCE [LARGE SCALE GENOMIC DNA]</scope>
    <source>
        <strain evidence="6">DSM 44928 / JCM 14897 / NBRC 102108 / NRRL B-24433 / ID139908</strain>
    </source>
</reference>
<proteinExistence type="predicted"/>
<accession>C7QBS5</accession>
<evidence type="ECO:0000256" key="2">
    <source>
        <dbReference type="PIRSR" id="PIRSR601310-3"/>
    </source>
</evidence>
<dbReference type="PANTHER" id="PTHR46648:SF1">
    <property type="entry name" value="ADENOSINE 5'-MONOPHOSPHORAMIDASE HNT1"/>
    <property type="match status" value="1"/>
</dbReference>
<dbReference type="GO" id="GO:0009117">
    <property type="term" value="P:nucleotide metabolic process"/>
    <property type="evidence" value="ECO:0007669"/>
    <property type="project" value="TreeGrafter"/>
</dbReference>
<dbReference type="InParanoid" id="C7QBS5"/>
<dbReference type="KEGG" id="cai:Caci_3642"/>
<evidence type="ECO:0000313" key="5">
    <source>
        <dbReference type="EMBL" id="ACU72544.1"/>
    </source>
</evidence>
<organism evidence="5 6">
    <name type="scientific">Catenulispora acidiphila (strain DSM 44928 / JCM 14897 / NBRC 102108 / NRRL B-24433 / ID139908)</name>
    <dbReference type="NCBI Taxonomy" id="479433"/>
    <lineage>
        <taxon>Bacteria</taxon>
        <taxon>Bacillati</taxon>
        <taxon>Actinomycetota</taxon>
        <taxon>Actinomycetes</taxon>
        <taxon>Catenulisporales</taxon>
        <taxon>Catenulisporaceae</taxon>
        <taxon>Catenulispora</taxon>
    </lineage>
</organism>
<dbReference type="OrthoDB" id="9784774at2"/>
<dbReference type="PROSITE" id="PS51084">
    <property type="entry name" value="HIT_2"/>
    <property type="match status" value="1"/>
</dbReference>
<feature type="short sequence motif" description="Histidine triad motif" evidence="2 3">
    <location>
        <begin position="106"/>
        <end position="110"/>
    </location>
</feature>
<dbReference type="EMBL" id="CP001700">
    <property type="protein sequence ID" value="ACU72544.1"/>
    <property type="molecule type" value="Genomic_DNA"/>
</dbReference>
<dbReference type="PANTHER" id="PTHR46648">
    <property type="entry name" value="HIT FAMILY PROTEIN 1"/>
    <property type="match status" value="1"/>
</dbReference>
<dbReference type="Proteomes" id="UP000000851">
    <property type="component" value="Chromosome"/>
</dbReference>
<dbReference type="FunCoup" id="C7QBS5">
    <property type="interactions" value="368"/>
</dbReference>
<protein>
    <submittedName>
        <fullName evidence="5">Histidine triad (HIT) protein</fullName>
    </submittedName>
</protein>
<feature type="domain" description="HIT" evidence="4">
    <location>
        <begin position="14"/>
        <end position="121"/>
    </location>
</feature>
<name>C7QBS5_CATAD</name>
<dbReference type="Gene3D" id="3.30.428.10">
    <property type="entry name" value="HIT-like"/>
    <property type="match status" value="1"/>
</dbReference>
<dbReference type="AlphaFoldDB" id="C7QBS5"/>
<dbReference type="PRINTS" id="PR00332">
    <property type="entry name" value="HISTRIAD"/>
</dbReference>
<evidence type="ECO:0000313" key="6">
    <source>
        <dbReference type="Proteomes" id="UP000000851"/>
    </source>
</evidence>
<dbReference type="GO" id="GO:0003824">
    <property type="term" value="F:catalytic activity"/>
    <property type="evidence" value="ECO:0007669"/>
    <property type="project" value="InterPro"/>
</dbReference>
<sequence length="145" mass="15823">MSTAVPRVRESDCVFCEIVGGRAPSYRVLEDVHAVAFLNIRPAAPGHTLVVPRVHARDMWEISEVSHGHVAAMAHRVAALLNATLAPDGVNVKHNTGEAAGQDVFHFHAHVVPRWHGDNLRLAWNSPLAQPAELEEVLERVSAGR</sequence>
<gene>
    <name evidence="5" type="ordered locus">Caci_3642</name>
</gene>
<evidence type="ECO:0000256" key="1">
    <source>
        <dbReference type="PIRSR" id="PIRSR601310-1"/>
    </source>
</evidence>
<dbReference type="SUPFAM" id="SSF54197">
    <property type="entry name" value="HIT-like"/>
    <property type="match status" value="1"/>
</dbReference>
<dbReference type="InterPro" id="IPR001310">
    <property type="entry name" value="Histidine_triad_HIT"/>
</dbReference>